<proteinExistence type="predicted"/>
<dbReference type="InterPro" id="IPR037138">
    <property type="entry name" value="His_deacetylse_dom_sf"/>
</dbReference>
<dbReference type="Gene3D" id="3.40.800.20">
    <property type="entry name" value="Histone deacetylase domain"/>
    <property type="match status" value="1"/>
</dbReference>
<evidence type="ECO:0000256" key="2">
    <source>
        <dbReference type="ARBA" id="ARBA00022853"/>
    </source>
</evidence>
<reference evidence="5" key="1">
    <citation type="submission" date="2018-11" db="EMBL/GenBank/DDBJ databases">
        <authorList>
            <consortium name="Genoscope - CEA"/>
            <person name="William W."/>
        </authorList>
    </citation>
    <scope>NUCLEOTIDE SEQUENCE</scope>
</reference>
<evidence type="ECO:0000259" key="4">
    <source>
        <dbReference type="Pfam" id="PF00850"/>
    </source>
</evidence>
<dbReference type="PANTHER" id="PTHR10625">
    <property type="entry name" value="HISTONE DEACETYLASE HDAC1-RELATED"/>
    <property type="match status" value="1"/>
</dbReference>
<feature type="coiled-coil region" evidence="3">
    <location>
        <begin position="371"/>
        <end position="505"/>
    </location>
</feature>
<evidence type="ECO:0000256" key="1">
    <source>
        <dbReference type="ARBA" id="ARBA00022491"/>
    </source>
</evidence>
<sequence>MAGESRKRKVGLLYDERMCKHDTPDGEDHPECPNRIKAIWEMLQRTGLAQRCVVLSGIKAEDKHLQLVHTKDHVNLVKRLSTKKKDSRRNKIASKLDSIYLNGGSSEAAYLAAGSVVEVAEKVAEGELDCGFAIVRPPGHHAEADEAMGFCIKRILIVDWDVHHGNGTQKMFWKDPRVLVFSVHRHDGGSFYPRGDDGDYDKVGEGAGEGFNINVPWEQGRYVFNLFNFLLKTAIGDPLGGCLVTPGGYSVMLQKLMEFAQGKIVMALEGGYRLDIVAESSVMCVQVLLEDDPFQSPVEEYTRDSTCTVIQAVRKKLCAYWPSLADEIQLKAEAPLPPNLDEILPNLHRKMQCIFLGVSCFLSHSLPFDSKQQAERLRASLEEKAALQTKVAELQGEASEKLRLQVSLEKYAAEAKEAAEHLTQVSSELREVKIDLDFHRELFKKASEEKKLLEGELQKEASDKLRLRISRDRYAAEVKEAAEQLEKVRSELREVQIDLNLHRKLPKKAKKVK</sequence>
<gene>
    <name evidence="5" type="ORF">BRAA02T09080Z</name>
</gene>
<accession>A0A3P6AK54</accession>
<keyword evidence="2" id="KW-0156">Chromatin regulator</keyword>
<evidence type="ECO:0000313" key="5">
    <source>
        <dbReference type="EMBL" id="VDC92942.1"/>
    </source>
</evidence>
<organism evidence="5">
    <name type="scientific">Brassica campestris</name>
    <name type="common">Field mustard</name>
    <dbReference type="NCBI Taxonomy" id="3711"/>
    <lineage>
        <taxon>Eukaryota</taxon>
        <taxon>Viridiplantae</taxon>
        <taxon>Streptophyta</taxon>
        <taxon>Embryophyta</taxon>
        <taxon>Tracheophyta</taxon>
        <taxon>Spermatophyta</taxon>
        <taxon>Magnoliopsida</taxon>
        <taxon>eudicotyledons</taxon>
        <taxon>Gunneridae</taxon>
        <taxon>Pentapetalae</taxon>
        <taxon>rosids</taxon>
        <taxon>malvids</taxon>
        <taxon>Brassicales</taxon>
        <taxon>Brassicaceae</taxon>
        <taxon>Brassiceae</taxon>
        <taxon>Brassica</taxon>
    </lineage>
</organism>
<dbReference type="AlphaFoldDB" id="A0A3P6AK54"/>
<name>A0A3P6AK54_BRACM</name>
<dbReference type="InterPro" id="IPR023801">
    <property type="entry name" value="His_deacetylse_dom"/>
</dbReference>
<dbReference type="GO" id="GO:0006325">
    <property type="term" value="P:chromatin organization"/>
    <property type="evidence" value="ECO:0007669"/>
    <property type="project" value="UniProtKB-KW"/>
</dbReference>
<dbReference type="SUPFAM" id="SSF52768">
    <property type="entry name" value="Arginase/deacetylase"/>
    <property type="match status" value="1"/>
</dbReference>
<feature type="domain" description="Histone deacetylase" evidence="4">
    <location>
        <begin position="234"/>
        <end position="287"/>
    </location>
</feature>
<dbReference type="PANTHER" id="PTHR10625:SF9">
    <property type="entry name" value="HISTONE DEACETYLASE DOMAIN-CONTAINING PROTEIN"/>
    <property type="match status" value="1"/>
</dbReference>
<protein>
    <recommendedName>
        <fullName evidence="4">Histone deacetylase domain-containing protein</fullName>
    </recommendedName>
</protein>
<keyword evidence="1" id="KW-0678">Repressor</keyword>
<feature type="domain" description="Histone deacetylase" evidence="4">
    <location>
        <begin position="29"/>
        <end position="220"/>
    </location>
</feature>
<keyword evidence="3" id="KW-0175">Coiled coil</keyword>
<dbReference type="InterPro" id="IPR023696">
    <property type="entry name" value="Ureohydrolase_dom_sf"/>
</dbReference>
<dbReference type="EMBL" id="LR031573">
    <property type="protein sequence ID" value="VDC92942.1"/>
    <property type="molecule type" value="Genomic_DNA"/>
</dbReference>
<dbReference type="Pfam" id="PF00850">
    <property type="entry name" value="Hist_deacetyl"/>
    <property type="match status" value="2"/>
</dbReference>
<evidence type="ECO:0000256" key="3">
    <source>
        <dbReference type="SAM" id="Coils"/>
    </source>
</evidence>